<keyword evidence="10" id="KW-1185">Reference proteome</keyword>
<name>A0ABX1BPH2_9ACTN</name>
<dbReference type="InterPro" id="IPR000719">
    <property type="entry name" value="Prot_kinase_dom"/>
</dbReference>
<evidence type="ECO:0000256" key="5">
    <source>
        <dbReference type="ARBA" id="ARBA00022777"/>
    </source>
</evidence>
<evidence type="ECO:0000256" key="3">
    <source>
        <dbReference type="ARBA" id="ARBA00022679"/>
    </source>
</evidence>
<feature type="domain" description="Protein kinase" evidence="8">
    <location>
        <begin position="44"/>
        <end position="351"/>
    </location>
</feature>
<feature type="region of interest" description="Disordered" evidence="7">
    <location>
        <begin position="1"/>
        <end position="34"/>
    </location>
</feature>
<keyword evidence="5 9" id="KW-0418">Kinase</keyword>
<evidence type="ECO:0000256" key="1">
    <source>
        <dbReference type="ARBA" id="ARBA00012513"/>
    </source>
</evidence>
<gene>
    <name evidence="9" type="ORF">HCK00_03385</name>
</gene>
<dbReference type="EC" id="2.7.11.1" evidence="1"/>
<evidence type="ECO:0000313" key="9">
    <source>
        <dbReference type="EMBL" id="NJP99609.1"/>
    </source>
</evidence>
<feature type="region of interest" description="Disordered" evidence="7">
    <location>
        <begin position="62"/>
        <end position="95"/>
    </location>
</feature>
<dbReference type="EMBL" id="JAATEN010000002">
    <property type="protein sequence ID" value="NJP99609.1"/>
    <property type="molecule type" value="Genomic_DNA"/>
</dbReference>
<organism evidence="9 10">
    <name type="scientific">Streptomyces zingiberis</name>
    <dbReference type="NCBI Taxonomy" id="2053010"/>
    <lineage>
        <taxon>Bacteria</taxon>
        <taxon>Bacillati</taxon>
        <taxon>Actinomycetota</taxon>
        <taxon>Actinomycetes</taxon>
        <taxon>Kitasatosporales</taxon>
        <taxon>Streptomycetaceae</taxon>
        <taxon>Streptomyces</taxon>
    </lineage>
</organism>
<protein>
    <recommendedName>
        <fullName evidence="1">non-specific serine/threonine protein kinase</fullName>
        <ecNumber evidence="1">2.7.11.1</ecNumber>
    </recommendedName>
</protein>
<dbReference type="CDD" id="cd14014">
    <property type="entry name" value="STKc_PknB_like"/>
    <property type="match status" value="1"/>
</dbReference>
<dbReference type="Pfam" id="PF00069">
    <property type="entry name" value="Pkinase"/>
    <property type="match status" value="1"/>
</dbReference>
<evidence type="ECO:0000256" key="7">
    <source>
        <dbReference type="SAM" id="MobiDB-lite"/>
    </source>
</evidence>
<evidence type="ECO:0000313" key="10">
    <source>
        <dbReference type="Proteomes" id="UP000695264"/>
    </source>
</evidence>
<keyword evidence="2 9" id="KW-0723">Serine/threonine-protein kinase</keyword>
<evidence type="ECO:0000256" key="2">
    <source>
        <dbReference type="ARBA" id="ARBA00022527"/>
    </source>
</evidence>
<dbReference type="PROSITE" id="PS50011">
    <property type="entry name" value="PROTEIN_KINASE_DOM"/>
    <property type="match status" value="1"/>
</dbReference>
<evidence type="ECO:0000259" key="8">
    <source>
        <dbReference type="PROSITE" id="PS50011"/>
    </source>
</evidence>
<proteinExistence type="predicted"/>
<evidence type="ECO:0000256" key="6">
    <source>
        <dbReference type="ARBA" id="ARBA00022840"/>
    </source>
</evidence>
<dbReference type="InterPro" id="IPR011009">
    <property type="entry name" value="Kinase-like_dom_sf"/>
</dbReference>
<dbReference type="RefSeq" id="WP_168100219.1">
    <property type="nucleotide sequence ID" value="NZ_JAATEN010000002.1"/>
</dbReference>
<reference evidence="9 10" key="1">
    <citation type="submission" date="2020-03" db="EMBL/GenBank/DDBJ databases">
        <title>WGS of actinomycetes isolated from Thailand.</title>
        <authorList>
            <person name="Thawai C."/>
        </authorList>
    </citation>
    <scope>NUCLEOTIDE SEQUENCE [LARGE SCALE GENOMIC DNA]</scope>
    <source>
        <strain evidence="9 10">PLAI 1-29</strain>
    </source>
</reference>
<dbReference type="Gene3D" id="1.10.510.10">
    <property type="entry name" value="Transferase(Phosphotransferase) domain 1"/>
    <property type="match status" value="1"/>
</dbReference>
<accession>A0ABX1BPH2</accession>
<dbReference type="GO" id="GO:0004674">
    <property type="term" value="F:protein serine/threonine kinase activity"/>
    <property type="evidence" value="ECO:0007669"/>
    <property type="project" value="UniProtKB-KW"/>
</dbReference>
<sequence>MTGGTGEAPDRPGSAPEPAPGGTPAPDDTGWALSVPRGYRVGAWEVTAPVAAGNWGSVYAARRSPPADAPPAGEDQVPAGGDRGDARNGTGEGSAAPATAALKFIATTALGPGRSHELRKLAEKEAEFSRRAAHDRLIRVLETHVVTDADRPRLDGAVVLVMERAAHSVQDLLDSAAGAGPLPQAGRIVTQICEGLAHLHAAGWVHADLKPANVLIMDDGSVRLADFGLVSRMDGTHGYAPPLGSPDYLPPERWRDSLGEHGVTVRPTADIWALGVTAHQILTGGHLPFPGATAGARTAAAQEYAAGRAPLRPHPALGDGWRDFVTRCLAPDHASRAAGTAGDLAGQARGLSAAGPAGRRPLSRRSVLTAATAAVVLGAGAGGGWWLTGREDTGEERPTARITVYNVETACRTRADERLRACSMGLALDPWRKYEAGNVSEHRIHHDDVLTADCVVYDGDRVADETGVGTRRWYRVAVAREPSGYAWFPAVRTKEEPTSLPTCAARPSPSRS</sequence>
<dbReference type="Proteomes" id="UP000695264">
    <property type="component" value="Unassembled WGS sequence"/>
</dbReference>
<dbReference type="PANTHER" id="PTHR43289:SF6">
    <property type="entry name" value="SERINE_THREONINE-PROTEIN KINASE NEKL-3"/>
    <property type="match status" value="1"/>
</dbReference>
<dbReference type="SMART" id="SM00220">
    <property type="entry name" value="S_TKc"/>
    <property type="match status" value="1"/>
</dbReference>
<keyword evidence="6" id="KW-0067">ATP-binding</keyword>
<evidence type="ECO:0000256" key="4">
    <source>
        <dbReference type="ARBA" id="ARBA00022741"/>
    </source>
</evidence>
<keyword evidence="4" id="KW-0547">Nucleotide-binding</keyword>
<comment type="caution">
    <text evidence="9">The sequence shown here is derived from an EMBL/GenBank/DDBJ whole genome shotgun (WGS) entry which is preliminary data.</text>
</comment>
<dbReference type="PANTHER" id="PTHR43289">
    <property type="entry name" value="MITOGEN-ACTIVATED PROTEIN KINASE KINASE KINASE 20-RELATED"/>
    <property type="match status" value="1"/>
</dbReference>
<feature type="compositionally biased region" description="Low complexity" evidence="7">
    <location>
        <begin position="62"/>
        <end position="72"/>
    </location>
</feature>
<dbReference type="SUPFAM" id="SSF56112">
    <property type="entry name" value="Protein kinase-like (PK-like)"/>
    <property type="match status" value="1"/>
</dbReference>
<keyword evidence="3" id="KW-0808">Transferase</keyword>